<gene>
    <name evidence="1" type="ORF">BLNAU_25063</name>
</gene>
<protein>
    <submittedName>
        <fullName evidence="1">Uncharacterized protein</fullName>
    </submittedName>
</protein>
<proteinExistence type="predicted"/>
<sequence>MPMFPYWIAYTSPSRSPLDGPKSSSTVAPSTSVTIPKAPCVTRIECDIDTSLAHFVVKLSDLVFQDGEHAQPRLAETLFSFSVIFTNEVGWSDPIEGNASNGLLFETEYTLVPPRKGQIKFFSTRHRSPPPAGPTLSDVTCSLDSSDFNFVDLTLTGSGMPSSTEYELIVADSEDSTQLTLDVSFTTPTDGPSQPIITSIWPNLLVWLEGNGVFPDPLD</sequence>
<accession>A0ABQ9WNH3</accession>
<name>A0ABQ9WNH3_9EUKA</name>
<organism evidence="1 2">
    <name type="scientific">Blattamonas nauphoetae</name>
    <dbReference type="NCBI Taxonomy" id="2049346"/>
    <lineage>
        <taxon>Eukaryota</taxon>
        <taxon>Metamonada</taxon>
        <taxon>Preaxostyla</taxon>
        <taxon>Oxymonadida</taxon>
        <taxon>Blattamonas</taxon>
    </lineage>
</organism>
<dbReference type="Proteomes" id="UP001281761">
    <property type="component" value="Unassembled WGS sequence"/>
</dbReference>
<reference evidence="1 2" key="1">
    <citation type="journal article" date="2022" name="bioRxiv">
        <title>Genomics of Preaxostyla Flagellates Illuminates Evolutionary Transitions and the Path Towards Mitochondrial Loss.</title>
        <authorList>
            <person name="Novak L.V.F."/>
            <person name="Treitli S.C."/>
            <person name="Pyrih J."/>
            <person name="Halakuc P."/>
            <person name="Pipaliya S.V."/>
            <person name="Vacek V."/>
            <person name="Brzon O."/>
            <person name="Soukal P."/>
            <person name="Eme L."/>
            <person name="Dacks J.B."/>
            <person name="Karnkowska A."/>
            <person name="Elias M."/>
            <person name="Hampl V."/>
        </authorList>
    </citation>
    <scope>NUCLEOTIDE SEQUENCE [LARGE SCALE GENOMIC DNA]</scope>
    <source>
        <strain evidence="1">NAU3</strain>
        <tissue evidence="1">Gut</tissue>
    </source>
</reference>
<dbReference type="EMBL" id="JARBJD010000768">
    <property type="protein sequence ID" value="KAK2940031.1"/>
    <property type="molecule type" value="Genomic_DNA"/>
</dbReference>
<keyword evidence="2" id="KW-1185">Reference proteome</keyword>
<evidence type="ECO:0000313" key="2">
    <source>
        <dbReference type="Proteomes" id="UP001281761"/>
    </source>
</evidence>
<comment type="caution">
    <text evidence="1">The sequence shown here is derived from an EMBL/GenBank/DDBJ whole genome shotgun (WGS) entry which is preliminary data.</text>
</comment>
<evidence type="ECO:0000313" key="1">
    <source>
        <dbReference type="EMBL" id="KAK2940031.1"/>
    </source>
</evidence>